<dbReference type="GO" id="GO:0051959">
    <property type="term" value="F:dynein light intermediate chain binding"/>
    <property type="evidence" value="ECO:0007669"/>
    <property type="project" value="InterPro"/>
</dbReference>
<evidence type="ECO:0000256" key="5">
    <source>
        <dbReference type="ARBA" id="ARBA00022737"/>
    </source>
</evidence>
<comment type="subcellular location">
    <subcellularLocation>
        <location evidence="1">Cytoplasm</location>
        <location evidence="1">Cytoskeleton</location>
        <location evidence="1">Cilium axoneme</location>
    </subcellularLocation>
</comment>
<dbReference type="Gene3D" id="1.10.8.720">
    <property type="entry name" value="Region D6 of dynein motor"/>
    <property type="match status" value="1"/>
</dbReference>
<dbReference type="InterPro" id="IPR041466">
    <property type="entry name" value="Dynein_AAA5_ext"/>
</dbReference>
<evidence type="ECO:0000259" key="16">
    <source>
        <dbReference type="Pfam" id="PF12774"/>
    </source>
</evidence>
<dbReference type="Pfam" id="PF03028">
    <property type="entry name" value="Dynein_heavy"/>
    <property type="match status" value="1"/>
</dbReference>
<keyword evidence="9 14" id="KW-0175">Coiled coil</keyword>
<reference evidence="24" key="1">
    <citation type="submission" date="2021-05" db="EMBL/GenBank/DDBJ databases">
        <title>A free-living protist that lacks canonical eukaryotic 1 DNA replication and segregation systems.</title>
        <authorList>
            <person name="Salas-Leiva D.E."/>
            <person name="Tromer E.C."/>
            <person name="Curtis B.A."/>
            <person name="Jerlstrom-Hultqvist J."/>
            <person name="Kolisko M."/>
            <person name="Yi Z."/>
            <person name="Salas-Leiva J.S."/>
            <person name="Gallot-Lavallee L."/>
            <person name="Kops G.J.P.L."/>
            <person name="Archibald J.M."/>
            <person name="Simpson A.G.B."/>
            <person name="Roger A.J."/>
        </authorList>
    </citation>
    <scope>NUCLEOTIDE SEQUENCE</scope>
    <source>
        <strain evidence="24">BICM</strain>
    </source>
</reference>
<keyword evidence="8" id="KW-0243">Dynein</keyword>
<evidence type="ECO:0000313" key="24">
    <source>
        <dbReference type="EMBL" id="KAG9396016.1"/>
    </source>
</evidence>
<evidence type="ECO:0000259" key="18">
    <source>
        <dbReference type="Pfam" id="PF12780"/>
    </source>
</evidence>
<dbReference type="InterPro" id="IPR041589">
    <property type="entry name" value="DNAH3_AAA_lid_1"/>
</dbReference>
<evidence type="ECO:0000256" key="10">
    <source>
        <dbReference type="ARBA" id="ARBA00023069"/>
    </source>
</evidence>
<dbReference type="FunFam" id="1.10.8.710:FF:000002">
    <property type="entry name" value="dynein heavy chain 17, axonemal"/>
    <property type="match status" value="1"/>
</dbReference>
<dbReference type="Gene3D" id="1.20.920.20">
    <property type="match status" value="1"/>
</dbReference>
<dbReference type="InterPro" id="IPR024317">
    <property type="entry name" value="Dynein_heavy_chain_D4_dom"/>
</dbReference>
<evidence type="ECO:0000259" key="17">
    <source>
        <dbReference type="Pfam" id="PF12777"/>
    </source>
</evidence>
<dbReference type="FunFam" id="1.10.8.720:FF:000005">
    <property type="entry name" value="Dynein axonemal heavy chain 10"/>
    <property type="match status" value="1"/>
</dbReference>
<sequence length="2551" mass="288360">MVVPDLAQICENMLFSEGFESAKVLAEKMVVLYSLARGQLSKQHFYDFGLRALKSVLVMAGQLKRGAPDHDEQAVLMRALRDMNLPKFVFEDVPLFLGLINDLFPGLDCPRQGYPEFNAAVEAELAESGYNVDPLQVDKVVQLYETMLTRWTTMVVGPTMGGKSLVLKTLAKAQSRLGLATKLHVINPKAIPISELYGVLDPTTRDWTDGLLSSIFRDINQMTEKREARYLVFDGDVDARWVENMNSIMDDNKLLTLTNGERIYLQDHVKLLFEVADLQYASPATISRCGMVYVDPKNLGYRPYFEMWARGLGGRHADFQDLKDHLEALFDKYAPVLIDYVIDGIRNGEIGKPPRTVIPQANMNLVRQLCTVIDAILLAYDNTVGISDEGEGPPPSTTLTDAHVVEALFIFACVWSIGAHLLDEGRVEFDAMIKELSGLSMQPGADSQVPAGSLPSGLPTLYEYRFDLEQRRWVPWQAFIQPFTPPTDGKFSSILVPTVDTVRNNWLLHALLQAEARTLFVGTSGTAKTVTIQDYLRNVDPDVYLTVSINFSSRTSSLDVQRILDDNVEKKMKDTFGPPAGKRMLTFIDDLNMPTIDTYGTQQPLAFLKLLLERSGMYSRRDLRWQKLLDVKFLAAMGPPGGGRNPVDPRVYSLFSSFNITFPSEGSLKLIFSSILEQHLLHFPKFAEPAEFVTKVTDATLDLYQSIVKAMPPTPSKFHYVFNLRDLSRVFEGLTLATPDNMPGQAEIIRLWHNETTRVFCDRMVSPDDHEFFHKEVGRIIEAQFPEIAEDALKTPLVFGDFREVNDIIAAAEDEEEVDAVRLYEDLSDYDKIRPIVQDVLDIYNEHQKAMHLVLFEDALEHLTRIHRIIRIPRGNALCVGVGGSGKQSLSRLAAYMAGYDVFEITLARGYGEAEFREDLKTLYGMLGQKPVVFLFTDSHCVEESFLELVNNILTSGVVPALFAEDEKDRIVNEVRPEVQRKGIFDTKDNCWSYFIGKCRDNLHVVLCMSPVGDTLRTRARNFPGLINNTTIDWFTVWPDDALHTVADIYLAEETLPDEHRASVIDHMVQVHKCVVRYSDKFKAELRRNNYVTPKNYLDFISNYRRLLADNRKRVDDSIARLDSGLQKLIQAAEEVDVMQVQLEKQQKEVKIKTEACNELLAEITSQTEQTEQKQVIANTKEVEVTEEREVIVVSKAEAEEDLAKAYPALEAAREALDNLDKADINEVKNYAQPTIEIRNVCFCVMLLQNIKKEQTWANAKGMMADINFIGSLINFNPDTLTDSNVKKVRGFFNKDFTPDKVMKKSRAAGGLLTWVNAMVNYHDVAKSVAPKQRKVAEMEKSLAAAEKELADTKAELEHLAKESARLKEELDKATAEQQELAAAAALMERRLNAAQRLLDGLGGERIRWTKDMEDLVASKDKLVADCLMTAAFLSYLGAFTFEFRTRVIEEWTTDMSDKALPLTEGFKVDQLLTTEVEIAQWASESLPGDELSIQNGTLTTRAGRWPLCIDPQMQAVTWIKRKEEPNGLKIISFNDSDFLKQLEVAIQFGAPVLFENIDEYLDPVIDTVLEKNYTLIGNRKVIKLGDKDVDWDDSFRLYMTTKIANPQGYGPEVFGKTSIINYSVTEQGLADQLLNVTVELERADLEEQRKDLVQQMSENKQLLKELEDTLLRELANSTGNILDNDDLIGTLEETKAKATEISEKLDLATKTAEAIDKARAVYRPIAKRGATLFFVMNGLSNISPMYEYSLNSFLEVFINSLRQAEQDPNLQSRLVNIIDTLTVNVYDYTCTSLFEKHKLMFSFQMTCALLASDDKLNKANLDFLLKGNLSLEKSARTRPASWIPDQGWEDLTRMTELSPRYEALLDHIEGNLAAWKEWTDLEKPEAATPPFVPLASEEGPAELSKFECMLLLRCFRIDRVYHAVTDFVIDVMGERFVQPPVLDYENIFRQSSCFSPILFILSPGADPTTDIFKLGDKLGFSGPKLKYVSLGQGQGPIAEQYLETAIQRGQWIVLSNCHLLWRWLKALEKLLEKHPKPHAQFRLWLTTDPTDKFPLGLLQRALKVVTEPPNGLKLNMRSSVARITDETLSESAHPAFKPLVYDLCFFHAVVQERRRYGKLGFNVPYDFNDSDLAVCLKLLATYLNKAENGVIPWGSLRYLIGEAMYGGRVTCDFDRRVVMTYLDEYMGDFVFDTFRKFHFYLAEGDEESPFNIPLSGDREVYVNQVEALPLLSSPEILGLHGNAEIAYLSSSTREMFRDLVSLQPRTGGQSSGVNRETFISTIASDIQARIPDEFDIPRMRGDMDIPSPTDIVLLQEVERFNGLIDLMKVTLKDLQRALAGEIGMSAQIDSLANSLFNGQLPDAWRRIAPNTEKLLGSWMLHFKRRFEQYSAWATDKEPVCIWLPGLHIPESYITALVQTACRAKGWPLDRSTLTTVVTTIQNPAEITERPAMGCYCTGLYIEGAGWDVENVRLRRQRPKELVTLMPVMQIVPIEQAKLKLTNNFKCPVYVTQARRNAMGEGLVFTADLKTDKHINVWVLQGVALVLNTVE</sequence>
<feature type="domain" description="Dynein heavy chain AAA module D4" evidence="18">
    <location>
        <begin position="851"/>
        <end position="1107"/>
    </location>
</feature>
<dbReference type="Gene3D" id="1.10.472.130">
    <property type="match status" value="1"/>
</dbReference>
<evidence type="ECO:0000256" key="6">
    <source>
        <dbReference type="ARBA" id="ARBA00022741"/>
    </source>
</evidence>
<keyword evidence="5" id="KW-0677">Repeat</keyword>
<feature type="domain" description="Dynein heavy chain AAA lid" evidence="22">
    <location>
        <begin position="2097"/>
        <end position="2244"/>
    </location>
</feature>
<keyword evidence="3" id="KW-0963">Cytoplasm</keyword>
<dbReference type="OrthoDB" id="64868at2759"/>
<feature type="domain" description="Dynein heavy chain region D6 P-loop" evidence="15">
    <location>
        <begin position="1954"/>
        <end position="2066"/>
    </location>
</feature>
<dbReference type="Pfam" id="PF12777">
    <property type="entry name" value="MT"/>
    <property type="match status" value="1"/>
</dbReference>
<dbReference type="GO" id="GO:0008569">
    <property type="term" value="F:minus-end-directed microtubule motor activity"/>
    <property type="evidence" value="ECO:0007669"/>
    <property type="project" value="InterPro"/>
</dbReference>
<evidence type="ECO:0000256" key="1">
    <source>
        <dbReference type="ARBA" id="ARBA00004430"/>
    </source>
</evidence>
<feature type="coiled-coil region" evidence="14">
    <location>
        <begin position="1329"/>
        <end position="1391"/>
    </location>
</feature>
<evidence type="ECO:0000313" key="25">
    <source>
        <dbReference type="Proteomes" id="UP000717585"/>
    </source>
</evidence>
<feature type="domain" description="Dynein heavy chain 3 AAA+ lid" evidence="21">
    <location>
        <begin position="698"/>
        <end position="791"/>
    </location>
</feature>
<dbReference type="Pfam" id="PF12781">
    <property type="entry name" value="AAA_9"/>
    <property type="match status" value="1"/>
</dbReference>
<dbReference type="Pfam" id="PF12775">
    <property type="entry name" value="AAA_7"/>
    <property type="match status" value="1"/>
</dbReference>
<dbReference type="FunFam" id="3.40.50.300:FF:000049">
    <property type="entry name" value="Dynein, axonemal, heavy chain 5"/>
    <property type="match status" value="1"/>
</dbReference>
<dbReference type="InterPro" id="IPR024743">
    <property type="entry name" value="Dynein_HC_stalk"/>
</dbReference>
<dbReference type="PANTHER" id="PTHR22878">
    <property type="entry name" value="DYNEIN HEAVY CHAIN 6, AXONEMAL-LIKE-RELATED"/>
    <property type="match status" value="1"/>
</dbReference>
<comment type="caution">
    <text evidence="24">The sequence shown here is derived from an EMBL/GenBank/DDBJ whole genome shotgun (WGS) entry which is preliminary data.</text>
</comment>
<dbReference type="FunFam" id="1.20.1270.280:FF:000005">
    <property type="entry name" value="Dynein axonemal heavy chain 10"/>
    <property type="match status" value="1"/>
</dbReference>
<evidence type="ECO:0000259" key="23">
    <source>
        <dbReference type="Pfam" id="PF18199"/>
    </source>
</evidence>
<dbReference type="Pfam" id="PF17857">
    <property type="entry name" value="AAA_lid_1"/>
    <property type="match status" value="1"/>
</dbReference>
<evidence type="ECO:0000256" key="14">
    <source>
        <dbReference type="SAM" id="Coils"/>
    </source>
</evidence>
<feature type="domain" description="Dynein heavy chain ATP-binding dynein motor region" evidence="19">
    <location>
        <begin position="1481"/>
        <end position="1702"/>
    </location>
</feature>
<dbReference type="FunFam" id="1.10.8.1220:FF:000001">
    <property type="entry name" value="Dynein axonemal heavy chain 5"/>
    <property type="match status" value="1"/>
</dbReference>
<dbReference type="Gene3D" id="1.20.920.30">
    <property type="match status" value="1"/>
</dbReference>
<evidence type="ECO:0000259" key="15">
    <source>
        <dbReference type="Pfam" id="PF03028"/>
    </source>
</evidence>
<dbReference type="InterPro" id="IPR026983">
    <property type="entry name" value="DHC"/>
</dbReference>
<feature type="domain" description="Dynein heavy chain coiled coil stalk" evidence="17">
    <location>
        <begin position="1121"/>
        <end position="1451"/>
    </location>
</feature>
<dbReference type="Pfam" id="PF18199">
    <property type="entry name" value="Dynein_C"/>
    <property type="match status" value="1"/>
</dbReference>
<dbReference type="Pfam" id="PF18198">
    <property type="entry name" value="AAA_lid_11"/>
    <property type="match status" value="1"/>
</dbReference>
<dbReference type="FunFam" id="1.20.920.30:FF:000002">
    <property type="entry name" value="Dynein axonemal heavy chain 3"/>
    <property type="match status" value="1"/>
</dbReference>
<comment type="similarity">
    <text evidence="2">Belongs to the dynein heavy chain family.</text>
</comment>
<evidence type="ECO:0000256" key="8">
    <source>
        <dbReference type="ARBA" id="ARBA00023017"/>
    </source>
</evidence>
<keyword evidence="10" id="KW-0969">Cilium</keyword>
<dbReference type="EMBL" id="JAHDYR010000007">
    <property type="protein sequence ID" value="KAG9396016.1"/>
    <property type="molecule type" value="Genomic_DNA"/>
</dbReference>
<dbReference type="PANTHER" id="PTHR22878:SF63">
    <property type="entry name" value="DYNEIN AXONEMAL HEAVY CHAIN 10"/>
    <property type="match status" value="1"/>
</dbReference>
<dbReference type="Pfam" id="PF12774">
    <property type="entry name" value="AAA_6"/>
    <property type="match status" value="1"/>
</dbReference>
<evidence type="ECO:0000259" key="19">
    <source>
        <dbReference type="Pfam" id="PF12781"/>
    </source>
</evidence>
<feature type="domain" description="Dynein heavy chain AAA 5 extension" evidence="20">
    <location>
        <begin position="326"/>
        <end position="477"/>
    </location>
</feature>
<accession>A0A8J6AVS0</accession>
<dbReference type="GO" id="GO:0005874">
    <property type="term" value="C:microtubule"/>
    <property type="evidence" value="ECO:0007669"/>
    <property type="project" value="UniProtKB-KW"/>
</dbReference>
<name>A0A8J6AVS0_9EUKA</name>
<keyword evidence="11" id="KW-0505">Motor protein</keyword>
<dbReference type="SUPFAM" id="SSF52540">
    <property type="entry name" value="P-loop containing nucleoside triphosphate hydrolases"/>
    <property type="match status" value="3"/>
</dbReference>
<feature type="coiled-coil region" evidence="14">
    <location>
        <begin position="1636"/>
        <end position="1712"/>
    </location>
</feature>
<dbReference type="GO" id="GO:0005524">
    <property type="term" value="F:ATP binding"/>
    <property type="evidence" value="ECO:0007669"/>
    <property type="project" value="UniProtKB-KW"/>
</dbReference>
<evidence type="ECO:0000256" key="3">
    <source>
        <dbReference type="ARBA" id="ARBA00022490"/>
    </source>
</evidence>
<proteinExistence type="inferred from homology"/>
<evidence type="ECO:0000259" key="21">
    <source>
        <dbReference type="Pfam" id="PF17857"/>
    </source>
</evidence>
<dbReference type="GO" id="GO:0045505">
    <property type="term" value="F:dynein intermediate chain binding"/>
    <property type="evidence" value="ECO:0007669"/>
    <property type="project" value="InterPro"/>
</dbReference>
<dbReference type="FunFam" id="3.10.490.20:FF:000006">
    <property type="entry name" value="Dynein axonemal heavy chain 10"/>
    <property type="match status" value="1"/>
</dbReference>
<keyword evidence="6" id="KW-0547">Nucleotide-binding</keyword>
<dbReference type="GO" id="GO:0005930">
    <property type="term" value="C:axoneme"/>
    <property type="evidence" value="ECO:0007669"/>
    <property type="project" value="UniProtKB-SubCell"/>
</dbReference>
<dbReference type="InterPro" id="IPR041228">
    <property type="entry name" value="Dynein_C"/>
</dbReference>
<dbReference type="Gene3D" id="3.40.50.300">
    <property type="entry name" value="P-loop containing nucleotide triphosphate hydrolases"/>
    <property type="match status" value="4"/>
</dbReference>
<organism evidence="24 25">
    <name type="scientific">Carpediemonas membranifera</name>
    <dbReference type="NCBI Taxonomy" id="201153"/>
    <lineage>
        <taxon>Eukaryota</taxon>
        <taxon>Metamonada</taxon>
        <taxon>Carpediemonas-like organisms</taxon>
        <taxon>Carpediemonas</taxon>
    </lineage>
</organism>
<evidence type="ECO:0000256" key="11">
    <source>
        <dbReference type="ARBA" id="ARBA00023175"/>
    </source>
</evidence>
<keyword evidence="4" id="KW-0493">Microtubule</keyword>
<dbReference type="InterPro" id="IPR004273">
    <property type="entry name" value="Dynein_heavy_D6_P-loop"/>
</dbReference>
<dbReference type="Gene3D" id="1.10.8.710">
    <property type="match status" value="1"/>
</dbReference>
<feature type="domain" description="Dynein heavy chain hydrolytic ATP-binding dynein motor region" evidence="16">
    <location>
        <begin position="1"/>
        <end position="164"/>
    </location>
</feature>
<dbReference type="InterPro" id="IPR035706">
    <property type="entry name" value="AAA_9"/>
</dbReference>
<dbReference type="Gene3D" id="1.10.8.1220">
    <property type="match status" value="1"/>
</dbReference>
<evidence type="ECO:0000256" key="4">
    <source>
        <dbReference type="ARBA" id="ARBA00022701"/>
    </source>
</evidence>
<dbReference type="InterPro" id="IPR043157">
    <property type="entry name" value="Dynein_AAA1S"/>
</dbReference>
<dbReference type="Gene3D" id="3.10.490.20">
    <property type="match status" value="1"/>
</dbReference>
<gene>
    <name evidence="24" type="ORF">J8273_2365</name>
</gene>
<dbReference type="Gene3D" id="6.10.140.1060">
    <property type="match status" value="1"/>
</dbReference>
<dbReference type="Proteomes" id="UP000717585">
    <property type="component" value="Unassembled WGS sequence"/>
</dbReference>
<dbReference type="FunFam" id="3.40.50.300:FF:002141">
    <property type="entry name" value="Dynein heavy chain"/>
    <property type="match status" value="1"/>
</dbReference>
<protein>
    <submittedName>
        <fullName evidence="24">Dynein heavy chain and region D6 of dynein motor</fullName>
    </submittedName>
</protein>
<evidence type="ECO:0000256" key="9">
    <source>
        <dbReference type="ARBA" id="ARBA00023054"/>
    </source>
</evidence>
<dbReference type="InterPro" id="IPR027417">
    <property type="entry name" value="P-loop_NTPase"/>
</dbReference>
<dbReference type="Pfam" id="PF17852">
    <property type="entry name" value="Dynein_AAA_lid"/>
    <property type="match status" value="1"/>
</dbReference>
<feature type="domain" description="Dynein heavy chain C-terminal" evidence="23">
    <location>
        <begin position="2252"/>
        <end position="2547"/>
    </location>
</feature>
<evidence type="ECO:0000256" key="2">
    <source>
        <dbReference type="ARBA" id="ARBA00008887"/>
    </source>
</evidence>
<evidence type="ECO:0000259" key="22">
    <source>
        <dbReference type="Pfam" id="PF18198"/>
    </source>
</evidence>
<evidence type="ECO:0000256" key="7">
    <source>
        <dbReference type="ARBA" id="ARBA00022840"/>
    </source>
</evidence>
<keyword evidence="7" id="KW-0067">ATP-binding</keyword>
<dbReference type="GO" id="GO:0007018">
    <property type="term" value="P:microtubule-based movement"/>
    <property type="evidence" value="ECO:0007669"/>
    <property type="project" value="InterPro"/>
</dbReference>
<feature type="coiled-coil region" evidence="14">
    <location>
        <begin position="1129"/>
        <end position="1163"/>
    </location>
</feature>
<dbReference type="GO" id="GO:0030286">
    <property type="term" value="C:dynein complex"/>
    <property type="evidence" value="ECO:0007669"/>
    <property type="project" value="UniProtKB-KW"/>
</dbReference>
<dbReference type="InterPro" id="IPR043160">
    <property type="entry name" value="Dynein_C_barrel"/>
</dbReference>
<evidence type="ECO:0000256" key="13">
    <source>
        <dbReference type="ARBA" id="ARBA00023273"/>
    </source>
</evidence>
<keyword evidence="25" id="KW-1185">Reference proteome</keyword>
<dbReference type="Gene3D" id="1.20.1270.280">
    <property type="match status" value="1"/>
</dbReference>
<dbReference type="InterPro" id="IPR035699">
    <property type="entry name" value="AAA_6"/>
</dbReference>
<dbReference type="InterPro" id="IPR042219">
    <property type="entry name" value="AAA_lid_11_sf"/>
</dbReference>
<evidence type="ECO:0000259" key="20">
    <source>
        <dbReference type="Pfam" id="PF17852"/>
    </source>
</evidence>
<dbReference type="FunFam" id="3.40.50.300:FF:000153">
    <property type="entry name" value="Dynein axonemal heavy chain 1"/>
    <property type="match status" value="1"/>
</dbReference>
<keyword evidence="12" id="KW-0206">Cytoskeleton</keyword>
<dbReference type="InterPro" id="IPR041658">
    <property type="entry name" value="AAA_lid_11"/>
</dbReference>
<evidence type="ECO:0000256" key="12">
    <source>
        <dbReference type="ARBA" id="ARBA00023212"/>
    </source>
</evidence>
<dbReference type="FunFam" id="1.20.920.20:FF:000001">
    <property type="entry name" value="dynein heavy chain 2, axonemal"/>
    <property type="match status" value="1"/>
</dbReference>
<keyword evidence="13" id="KW-0966">Cell projection</keyword>
<dbReference type="Pfam" id="PF12780">
    <property type="entry name" value="AAA_8"/>
    <property type="match status" value="1"/>
</dbReference>